<feature type="domain" description="Disease resistance N-terminal" evidence="6">
    <location>
        <begin position="5"/>
        <end position="89"/>
    </location>
</feature>
<protein>
    <recommendedName>
        <fullName evidence="6">Disease resistance N-terminal domain-containing protein</fullName>
    </recommendedName>
</protein>
<keyword evidence="5" id="KW-0611">Plant defense</keyword>
<dbReference type="OMA" id="ASIPYTH"/>
<evidence type="ECO:0000256" key="2">
    <source>
        <dbReference type="ARBA" id="ARBA00022614"/>
    </source>
</evidence>
<name>A0A3B6PI98_WHEAT</name>
<evidence type="ECO:0000256" key="3">
    <source>
        <dbReference type="ARBA" id="ARBA00022737"/>
    </source>
</evidence>
<dbReference type="Gramene" id="TraesCAD_scaffold_055674_01G000100.1">
    <property type="protein sequence ID" value="TraesCAD_scaffold_055674_01G000100.1"/>
    <property type="gene ID" value="TraesCAD_scaffold_055674_01G000100"/>
</dbReference>
<evidence type="ECO:0000256" key="4">
    <source>
        <dbReference type="ARBA" id="ARBA00022741"/>
    </source>
</evidence>
<evidence type="ECO:0000259" key="6">
    <source>
        <dbReference type="Pfam" id="PF18052"/>
    </source>
</evidence>
<keyword evidence="3" id="KW-0677">Repeat</keyword>
<dbReference type="Gene3D" id="1.20.5.4130">
    <property type="match status" value="1"/>
</dbReference>
<keyword evidence="4" id="KW-0547">Nucleotide-binding</keyword>
<proteinExistence type="inferred from homology"/>
<dbReference type="PANTHER" id="PTHR19338">
    <property type="entry name" value="TRANSLOCASE OF INNER MITOCHONDRIAL MEMBRANE 13 HOMOLOG"/>
    <property type="match status" value="1"/>
</dbReference>
<dbReference type="Gramene" id="TraesCLE_scaffold_045130_01G000100.1">
    <property type="protein sequence ID" value="TraesCLE_scaffold_045130_01G000100.1"/>
    <property type="gene ID" value="TraesCLE_scaffold_045130_01G000100"/>
</dbReference>
<reference evidence="7" key="2">
    <citation type="submission" date="2018-10" db="UniProtKB">
        <authorList>
            <consortium name="EnsemblPlants"/>
        </authorList>
    </citation>
    <scope>IDENTIFICATION</scope>
</reference>
<dbReference type="InterPro" id="IPR038005">
    <property type="entry name" value="RX-like_CC"/>
</dbReference>
<accession>A0A3B6PI98</accession>
<dbReference type="PANTHER" id="PTHR19338:SF73">
    <property type="entry name" value="DISEASE RESISTANCE PROTEIN RGA2-LIKE"/>
    <property type="match status" value="1"/>
</dbReference>
<dbReference type="Pfam" id="PF18052">
    <property type="entry name" value="Rx_N"/>
    <property type="match status" value="1"/>
</dbReference>
<organism evidence="7">
    <name type="scientific">Triticum aestivum</name>
    <name type="common">Wheat</name>
    <dbReference type="NCBI Taxonomy" id="4565"/>
    <lineage>
        <taxon>Eukaryota</taxon>
        <taxon>Viridiplantae</taxon>
        <taxon>Streptophyta</taxon>
        <taxon>Embryophyta</taxon>
        <taxon>Tracheophyta</taxon>
        <taxon>Spermatophyta</taxon>
        <taxon>Magnoliopsida</taxon>
        <taxon>Liliopsida</taxon>
        <taxon>Poales</taxon>
        <taxon>Poaceae</taxon>
        <taxon>BOP clade</taxon>
        <taxon>Pooideae</taxon>
        <taxon>Triticodae</taxon>
        <taxon>Triticeae</taxon>
        <taxon>Triticinae</taxon>
        <taxon>Triticum</taxon>
    </lineage>
</organism>
<dbReference type="AlphaFoldDB" id="A0A3B6PI98"/>
<dbReference type="EnsemblPlants" id="TraesCS6B02G183700.1">
    <property type="protein sequence ID" value="TraesCS6B02G183700.1"/>
    <property type="gene ID" value="TraesCS6B02G183700"/>
</dbReference>
<dbReference type="OrthoDB" id="3027644at2759"/>
<evidence type="ECO:0000256" key="1">
    <source>
        <dbReference type="ARBA" id="ARBA00008894"/>
    </source>
</evidence>
<evidence type="ECO:0000313" key="7">
    <source>
        <dbReference type="EnsemblPlants" id="TraesCS6B02G183700.1"/>
    </source>
</evidence>
<dbReference type="InterPro" id="IPR041118">
    <property type="entry name" value="Rx_N"/>
</dbReference>
<dbReference type="Proteomes" id="UP000019116">
    <property type="component" value="Chromosome 6B"/>
</dbReference>
<reference evidence="7" key="1">
    <citation type="submission" date="2018-08" db="EMBL/GenBank/DDBJ databases">
        <authorList>
            <person name="Rossello M."/>
        </authorList>
    </citation>
    <scope>NUCLEOTIDE SEQUENCE [LARGE SCALE GENOMIC DNA]</scope>
    <source>
        <strain evidence="7">cv. Chinese Spring</strain>
    </source>
</reference>
<comment type="similarity">
    <text evidence="1">Belongs to the disease resistance NB-LRR family.</text>
</comment>
<sequence>MAEAVLGPLVGRLQELAISEARAMVAVNDDVRSLRDKLMWMQAFIRDAEPRRRTKNDELIRVCLQQTRDAVFDAEDAVDQYFFRVDLSRYPSWSHTIVKISRDLFTQVRVRSDLSKRIKVINRRLESIVENKGKYKVDDGSETTPVTTWRPYTAISVTSEKLTWPRGGC</sequence>
<dbReference type="CDD" id="cd14798">
    <property type="entry name" value="RX-CC_like"/>
    <property type="match status" value="1"/>
</dbReference>
<dbReference type="GO" id="GO:0000166">
    <property type="term" value="F:nucleotide binding"/>
    <property type="evidence" value="ECO:0007669"/>
    <property type="project" value="UniProtKB-KW"/>
</dbReference>
<dbReference type="GO" id="GO:0006952">
    <property type="term" value="P:defense response"/>
    <property type="evidence" value="ECO:0007669"/>
    <property type="project" value="UniProtKB-KW"/>
</dbReference>
<dbReference type="Gramene" id="TraesCS6B02G183700.1">
    <property type="protein sequence ID" value="TraesCS6B02G183700.1"/>
    <property type="gene ID" value="TraesCS6B02G183700"/>
</dbReference>
<evidence type="ECO:0000313" key="8">
    <source>
        <dbReference type="Proteomes" id="UP000019116"/>
    </source>
</evidence>
<evidence type="ECO:0000256" key="5">
    <source>
        <dbReference type="ARBA" id="ARBA00022821"/>
    </source>
</evidence>
<keyword evidence="2" id="KW-0433">Leucine-rich repeat</keyword>
<dbReference type="STRING" id="4565.A0A3B6PI98"/>
<keyword evidence="8" id="KW-1185">Reference proteome</keyword>